<proteinExistence type="predicted"/>
<sequence>MISLTALVIVGLILLALLLAGIFVPNPITWIMTLLLGAVFWFVLLPKYEGEQQAVAQGVVVRAAVSEVRSWSRKQGDGNYEDWYEVLAMAANPETGKLQTFVSAPMQDDPAPYLGETVEVKVDWRNPKAYVMDLSFLPNPPK</sequence>
<dbReference type="EMBL" id="JAPQFL010000003">
    <property type="protein sequence ID" value="MDD9328022.1"/>
    <property type="molecule type" value="Genomic_DNA"/>
</dbReference>
<dbReference type="Proteomes" id="UP001149607">
    <property type="component" value="Chromosome"/>
</dbReference>
<organism evidence="2">
    <name type="scientific">Neisseria leonii</name>
    <dbReference type="NCBI Taxonomy" id="2995413"/>
    <lineage>
        <taxon>Bacteria</taxon>
        <taxon>Pseudomonadati</taxon>
        <taxon>Pseudomonadota</taxon>
        <taxon>Betaproteobacteria</taxon>
        <taxon>Neisseriales</taxon>
        <taxon>Neisseriaceae</taxon>
        <taxon>Neisseria</taxon>
    </lineage>
</organism>
<evidence type="ECO:0000313" key="4">
    <source>
        <dbReference type="Proteomes" id="UP001149607"/>
    </source>
</evidence>
<reference evidence="2" key="1">
    <citation type="submission" date="2022-10" db="EMBL/GenBank/DDBJ databases">
        <authorList>
            <person name="Boutroux M."/>
        </authorList>
    </citation>
    <scope>NUCLEOTIDE SEQUENCE</scope>
    <source>
        <strain evidence="2">51.81</strain>
    </source>
</reference>
<keyword evidence="4" id="KW-1185">Reference proteome</keyword>
<keyword evidence="1" id="KW-0812">Transmembrane</keyword>
<feature type="transmembrane region" description="Helical" evidence="1">
    <location>
        <begin position="30"/>
        <end position="48"/>
    </location>
</feature>
<keyword evidence="1" id="KW-1133">Transmembrane helix</keyword>
<accession>A0A9X4E5Z3</accession>
<name>A0A9X4E5Z3_9NEIS</name>
<evidence type="ECO:0000313" key="3">
    <source>
        <dbReference type="EMBL" id="WWY02505.1"/>
    </source>
</evidence>
<evidence type="ECO:0000313" key="2">
    <source>
        <dbReference type="EMBL" id="MDD9328022.1"/>
    </source>
</evidence>
<gene>
    <name evidence="2" type="ORF">ORY91_001439</name>
    <name evidence="3" type="ORF">V9W64_07215</name>
</gene>
<reference evidence="3" key="2">
    <citation type="submission" date="2024-02" db="EMBL/GenBank/DDBJ databases">
        <title>Neisseria leonii sp. nov.</title>
        <authorList>
            <person name="Boutroux M."/>
            <person name="Favre-Rochex S."/>
            <person name="Gorgette O."/>
            <person name="Touak G."/>
            <person name="Muhle E."/>
            <person name="Chesneau O."/>
            <person name="Clermont D."/>
            <person name="Rahi P."/>
        </authorList>
    </citation>
    <scope>NUCLEOTIDE SEQUENCE</scope>
    <source>
        <strain evidence="3">51.81</strain>
    </source>
</reference>
<keyword evidence="1" id="KW-0472">Membrane</keyword>
<protein>
    <submittedName>
        <fullName evidence="2">Uncharacterized protein</fullName>
    </submittedName>
</protein>
<evidence type="ECO:0000256" key="1">
    <source>
        <dbReference type="SAM" id="Phobius"/>
    </source>
</evidence>
<dbReference type="AlphaFoldDB" id="A0A9X4E5Z3"/>
<dbReference type="EMBL" id="CP146598">
    <property type="protein sequence ID" value="WWY02505.1"/>
    <property type="molecule type" value="Genomic_DNA"/>
</dbReference>
<dbReference type="RefSeq" id="WP_274585136.1">
    <property type="nucleotide sequence ID" value="NZ_CP145811.1"/>
</dbReference>